<dbReference type="AlphaFoldDB" id="A0A0R2JDK7"/>
<dbReference type="Pfam" id="PF07687">
    <property type="entry name" value="M20_dimer"/>
    <property type="match status" value="1"/>
</dbReference>
<proteinExistence type="inferred from homology"/>
<dbReference type="EMBL" id="JQBP01000002">
    <property type="protein sequence ID" value="KRN75403.1"/>
    <property type="molecule type" value="Genomic_DNA"/>
</dbReference>
<dbReference type="CDD" id="cd03888">
    <property type="entry name" value="M20_PepV"/>
    <property type="match status" value="1"/>
</dbReference>
<evidence type="ECO:0000256" key="6">
    <source>
        <dbReference type="ARBA" id="ARBA00022833"/>
    </source>
</evidence>
<dbReference type="PATRIC" id="fig|1616.3.peg.584"/>
<dbReference type="GO" id="GO:0008777">
    <property type="term" value="F:acetylornithine deacetylase activity"/>
    <property type="evidence" value="ECO:0007669"/>
    <property type="project" value="TreeGrafter"/>
</dbReference>
<dbReference type="InterPro" id="IPR002933">
    <property type="entry name" value="Peptidase_M20"/>
</dbReference>
<dbReference type="GO" id="GO:0006508">
    <property type="term" value="P:proteolysis"/>
    <property type="evidence" value="ECO:0007669"/>
    <property type="project" value="UniProtKB-KW"/>
</dbReference>
<dbReference type="GO" id="GO:0016805">
    <property type="term" value="F:dipeptidase activity"/>
    <property type="evidence" value="ECO:0007669"/>
    <property type="project" value="UniProtKB-KW"/>
</dbReference>
<dbReference type="InterPro" id="IPR011650">
    <property type="entry name" value="Peptidase_M20_dimer"/>
</dbReference>
<dbReference type="PANTHER" id="PTHR43808:SF31">
    <property type="entry name" value="N-ACETYL-L-CITRULLINE DEACETYLASE"/>
    <property type="match status" value="1"/>
</dbReference>
<evidence type="ECO:0000256" key="8">
    <source>
        <dbReference type="ARBA" id="ARBA00023049"/>
    </source>
</evidence>
<organism evidence="10 11">
    <name type="scientific">Weissella kandleri</name>
    <dbReference type="NCBI Taxonomy" id="1616"/>
    <lineage>
        <taxon>Bacteria</taxon>
        <taxon>Bacillati</taxon>
        <taxon>Bacillota</taxon>
        <taxon>Bacilli</taxon>
        <taxon>Lactobacillales</taxon>
        <taxon>Lactobacillaceae</taxon>
        <taxon>Weissella</taxon>
    </lineage>
</organism>
<evidence type="ECO:0000256" key="5">
    <source>
        <dbReference type="ARBA" id="ARBA00022801"/>
    </source>
</evidence>
<accession>A0A0R2JDK7</accession>
<gene>
    <name evidence="10" type="ORF">IV73_GL000568</name>
</gene>
<evidence type="ECO:0000256" key="3">
    <source>
        <dbReference type="ARBA" id="ARBA00022670"/>
    </source>
</evidence>
<reference evidence="10 11" key="1">
    <citation type="journal article" date="2015" name="Genome Announc.">
        <title>Expanding the biotechnology potential of lactobacilli through comparative genomics of 213 strains and associated genera.</title>
        <authorList>
            <person name="Sun Z."/>
            <person name="Harris H.M."/>
            <person name="McCann A."/>
            <person name="Guo C."/>
            <person name="Argimon S."/>
            <person name="Zhang W."/>
            <person name="Yang X."/>
            <person name="Jeffery I.B."/>
            <person name="Cooney J.C."/>
            <person name="Kagawa T.F."/>
            <person name="Liu W."/>
            <person name="Song Y."/>
            <person name="Salvetti E."/>
            <person name="Wrobel A."/>
            <person name="Rasinkangas P."/>
            <person name="Parkhill J."/>
            <person name="Rea M.C."/>
            <person name="O'Sullivan O."/>
            <person name="Ritari J."/>
            <person name="Douillard F.P."/>
            <person name="Paul Ross R."/>
            <person name="Yang R."/>
            <person name="Briner A.E."/>
            <person name="Felis G.E."/>
            <person name="de Vos W.M."/>
            <person name="Barrangou R."/>
            <person name="Klaenhammer T.R."/>
            <person name="Caufield P.W."/>
            <person name="Cui Y."/>
            <person name="Zhang H."/>
            <person name="O'Toole P.W."/>
        </authorList>
    </citation>
    <scope>NUCLEOTIDE SEQUENCE [LARGE SCALE GENOMIC DNA]</scope>
    <source>
        <strain evidence="10 11">DSM 20593</strain>
    </source>
</reference>
<keyword evidence="4" id="KW-0479">Metal-binding</keyword>
<dbReference type="GO" id="GO:0006526">
    <property type="term" value="P:L-arginine biosynthetic process"/>
    <property type="evidence" value="ECO:0007669"/>
    <property type="project" value="TreeGrafter"/>
</dbReference>
<evidence type="ECO:0000259" key="9">
    <source>
        <dbReference type="Pfam" id="PF07687"/>
    </source>
</evidence>
<dbReference type="GO" id="GO:0008237">
    <property type="term" value="F:metallopeptidase activity"/>
    <property type="evidence" value="ECO:0007669"/>
    <property type="project" value="UniProtKB-KW"/>
</dbReference>
<keyword evidence="11" id="KW-1185">Reference proteome</keyword>
<dbReference type="OrthoDB" id="9761532at2"/>
<dbReference type="InterPro" id="IPR036264">
    <property type="entry name" value="Bact_exopeptidase_dim_dom"/>
</dbReference>
<keyword evidence="6" id="KW-0862">Zinc</keyword>
<dbReference type="PROSITE" id="PS00759">
    <property type="entry name" value="ARGE_DAPE_CPG2_2"/>
    <property type="match status" value="1"/>
</dbReference>
<dbReference type="NCBIfam" id="NF005591">
    <property type="entry name" value="PRK07318.1"/>
    <property type="match status" value="1"/>
</dbReference>
<dbReference type="Pfam" id="PF01546">
    <property type="entry name" value="Peptidase_M20"/>
    <property type="match status" value="1"/>
</dbReference>
<dbReference type="GO" id="GO:0008270">
    <property type="term" value="F:zinc ion binding"/>
    <property type="evidence" value="ECO:0007669"/>
    <property type="project" value="InterPro"/>
</dbReference>
<dbReference type="Gene3D" id="3.30.70.360">
    <property type="match status" value="2"/>
</dbReference>
<dbReference type="SUPFAM" id="SSF53187">
    <property type="entry name" value="Zn-dependent exopeptidases"/>
    <property type="match status" value="1"/>
</dbReference>
<evidence type="ECO:0000256" key="2">
    <source>
        <dbReference type="ARBA" id="ARBA00006247"/>
    </source>
</evidence>
<protein>
    <recommendedName>
        <fullName evidence="9">Peptidase M20 dimerisation domain-containing protein</fullName>
    </recommendedName>
</protein>
<comment type="cofactor">
    <cofactor evidence="1">
        <name>Zn(2+)</name>
        <dbReference type="ChEBI" id="CHEBI:29105"/>
    </cofactor>
</comment>
<name>A0A0R2JDK7_9LACO</name>
<sequence length="475" mass="52272">MNKKPSEWMSEALKYEDDLLADLKMMLEIPSVRNDAEATDEAPLGPQTKAALTAWEDLARRDGFRVGDYKGLVGYAEVGPEDAEESIDIIGHLDVMPAGEGWTKKPFKPVIEDGRLYARGASDDKGPSMIAYYAVKMLKDMNVPIKRRVRLVMGIDEESNWTGMKEFFEEVGYPTMGFSPDAEFPIINGEKGQASHVIRFQGTNGGSFKLVSFKAGERFNMVPGLAEATVETMDPKFMEAGLKRYLATEKRIKAEIETSEHQAHITFYGKQVHGAKPETGENAGTYLANFLQQFDFGGNAKGFLNFLGTAIHDDTTALRIGAIKHDDLMGDLTMNVGIQEFTADEEGLINLNFRYPKNTNNDEIRAAIESGLSDDFDVTIAIEGNAQLPHYVPGDDPLVATLLDVYRQHTGLPAAEQVIGGGTFGRLLDRGVAFGAMFEGVPDTMHQADEFYPVADLTRAMALFADAIERLANEA</sequence>
<evidence type="ECO:0000313" key="10">
    <source>
        <dbReference type="EMBL" id="KRN75403.1"/>
    </source>
</evidence>
<dbReference type="NCBIfam" id="TIGR01887">
    <property type="entry name" value="dipeptidaselike"/>
    <property type="match status" value="1"/>
</dbReference>
<dbReference type="InterPro" id="IPR050072">
    <property type="entry name" value="Peptidase_M20A"/>
</dbReference>
<dbReference type="Proteomes" id="UP000051655">
    <property type="component" value="Unassembled WGS sequence"/>
</dbReference>
<dbReference type="Gene3D" id="3.40.630.10">
    <property type="entry name" value="Zn peptidases"/>
    <property type="match status" value="1"/>
</dbReference>
<dbReference type="RefSeq" id="WP_057754469.1">
    <property type="nucleotide sequence ID" value="NZ_JQBP01000002.1"/>
</dbReference>
<evidence type="ECO:0000256" key="7">
    <source>
        <dbReference type="ARBA" id="ARBA00022997"/>
    </source>
</evidence>
<dbReference type="InterPro" id="IPR010964">
    <property type="entry name" value="M20A_pepV-rel"/>
</dbReference>
<evidence type="ECO:0000256" key="4">
    <source>
        <dbReference type="ARBA" id="ARBA00022723"/>
    </source>
</evidence>
<comment type="caution">
    <text evidence="10">The sequence shown here is derived from an EMBL/GenBank/DDBJ whole genome shotgun (WGS) entry which is preliminary data.</text>
</comment>
<evidence type="ECO:0000313" key="11">
    <source>
        <dbReference type="Proteomes" id="UP000051655"/>
    </source>
</evidence>
<dbReference type="SUPFAM" id="SSF55031">
    <property type="entry name" value="Bacterial exopeptidase dimerisation domain"/>
    <property type="match status" value="1"/>
</dbReference>
<dbReference type="PANTHER" id="PTHR43808">
    <property type="entry name" value="ACETYLORNITHINE DEACETYLASE"/>
    <property type="match status" value="1"/>
</dbReference>
<keyword evidence="8" id="KW-0482">Metalloprotease</keyword>
<comment type="similarity">
    <text evidence="2">Belongs to the peptidase M20A family.</text>
</comment>
<evidence type="ECO:0000256" key="1">
    <source>
        <dbReference type="ARBA" id="ARBA00001947"/>
    </source>
</evidence>
<keyword evidence="3" id="KW-0645">Protease</keyword>
<dbReference type="STRING" id="1616.IV73_GL000568"/>
<keyword evidence="5" id="KW-0378">Hydrolase</keyword>
<keyword evidence="7" id="KW-0224">Dipeptidase</keyword>
<dbReference type="InterPro" id="IPR001261">
    <property type="entry name" value="ArgE/DapE_CS"/>
</dbReference>
<feature type="domain" description="Peptidase M20 dimerisation" evidence="9">
    <location>
        <begin position="262"/>
        <end position="372"/>
    </location>
</feature>